<evidence type="ECO:0000313" key="3">
    <source>
        <dbReference type="EMBL" id="MBB5688749.1"/>
    </source>
</evidence>
<dbReference type="RefSeq" id="WP_184481674.1">
    <property type="nucleotide sequence ID" value="NZ_JACIJE010000002.1"/>
</dbReference>
<evidence type="ECO:0000256" key="2">
    <source>
        <dbReference type="SAM" id="SignalP"/>
    </source>
</evidence>
<accession>A0A840XPW7</accession>
<protein>
    <submittedName>
        <fullName evidence="3">Uncharacterized protein</fullName>
    </submittedName>
</protein>
<keyword evidence="2" id="KW-0732">Signal</keyword>
<proteinExistence type="predicted"/>
<feature type="compositionally biased region" description="Gly residues" evidence="1">
    <location>
        <begin position="238"/>
        <end position="262"/>
    </location>
</feature>
<dbReference type="EMBL" id="JACIJE010000002">
    <property type="protein sequence ID" value="MBB5688749.1"/>
    <property type="molecule type" value="Genomic_DNA"/>
</dbReference>
<name>A0A840XPW7_9PROT</name>
<feature type="chain" id="PRO_5032324235" evidence="2">
    <location>
        <begin position="22"/>
        <end position="290"/>
    </location>
</feature>
<feature type="compositionally biased region" description="Basic and acidic residues" evidence="1">
    <location>
        <begin position="204"/>
        <end position="228"/>
    </location>
</feature>
<gene>
    <name evidence="3" type="ORF">FHS88_000865</name>
</gene>
<dbReference type="Proteomes" id="UP000562254">
    <property type="component" value="Unassembled WGS sequence"/>
</dbReference>
<dbReference type="AlphaFoldDB" id="A0A840XPW7"/>
<evidence type="ECO:0000256" key="1">
    <source>
        <dbReference type="SAM" id="MobiDB-lite"/>
    </source>
</evidence>
<feature type="compositionally biased region" description="Polar residues" evidence="1">
    <location>
        <begin position="139"/>
        <end position="154"/>
    </location>
</feature>
<reference evidence="3 4" key="1">
    <citation type="submission" date="2020-08" db="EMBL/GenBank/DDBJ databases">
        <title>Genomic Encyclopedia of Type Strains, Phase IV (KMG-IV): sequencing the most valuable type-strain genomes for metagenomic binning, comparative biology and taxonomic classification.</title>
        <authorList>
            <person name="Goeker M."/>
        </authorList>
    </citation>
    <scope>NUCLEOTIDE SEQUENCE [LARGE SCALE GENOMIC DNA]</scope>
    <source>
        <strain evidence="3 4">DSM 25895</strain>
    </source>
</reference>
<feature type="signal peptide" evidence="2">
    <location>
        <begin position="1"/>
        <end position="21"/>
    </location>
</feature>
<evidence type="ECO:0000313" key="4">
    <source>
        <dbReference type="Proteomes" id="UP000562254"/>
    </source>
</evidence>
<feature type="compositionally biased region" description="Basic residues" evidence="1">
    <location>
        <begin position="188"/>
        <end position="197"/>
    </location>
</feature>
<feature type="compositionally biased region" description="Basic and acidic residues" evidence="1">
    <location>
        <begin position="177"/>
        <end position="187"/>
    </location>
</feature>
<feature type="compositionally biased region" description="Basic residues" evidence="1">
    <location>
        <begin position="162"/>
        <end position="171"/>
    </location>
</feature>
<comment type="caution">
    <text evidence="3">The sequence shown here is derived from an EMBL/GenBank/DDBJ whole genome shotgun (WGS) entry which is preliminary data.</text>
</comment>
<organism evidence="3 4">
    <name type="scientific">Neoroseomonas alkaliterrae</name>
    <dbReference type="NCBI Taxonomy" id="1452450"/>
    <lineage>
        <taxon>Bacteria</taxon>
        <taxon>Pseudomonadati</taxon>
        <taxon>Pseudomonadota</taxon>
        <taxon>Alphaproteobacteria</taxon>
        <taxon>Acetobacterales</taxon>
        <taxon>Acetobacteraceae</taxon>
        <taxon>Neoroseomonas</taxon>
    </lineage>
</organism>
<keyword evidence="4" id="KW-1185">Reference proteome</keyword>
<sequence>MTATRSRVAGCLLLGVLAAPAAAVPITFSYTGGFQSLTLTEPGDYRIVAAGAAGGGPLGGFGARAEGIFTLNGTETLSIIVGGRGDYSQTLGYAGGGGGSFVFLPGPTPIPLVVGGGGGGQGYQQPNPAPSSIGRDASLTPSGTAGNGLPTSTPGTGGGGGRHGRLRRHHLGQLLQHEPHRPLSECGRRRRLLRSRRGGPLPPERLHHPEQHRGESERRRGDRHGAGRDRRRGHPRCGFGGGGAGGGQGFNGGGGGGFSGGGGSFVNDFFGGYIRTAPRSACSPSGATAS</sequence>
<feature type="region of interest" description="Disordered" evidence="1">
    <location>
        <begin position="115"/>
        <end position="262"/>
    </location>
</feature>